<protein>
    <submittedName>
        <fullName evidence="2">Putative homoserine dehydrogenase-like protein</fullName>
    </submittedName>
</protein>
<dbReference type="InterPro" id="IPR036291">
    <property type="entry name" value="NAD(P)-bd_dom_sf"/>
</dbReference>
<accession>A0A542YV07</accession>
<dbReference type="Proteomes" id="UP000319516">
    <property type="component" value="Unassembled WGS sequence"/>
</dbReference>
<keyword evidence="3" id="KW-1185">Reference proteome</keyword>
<dbReference type="OrthoDB" id="9777844at2"/>
<dbReference type="RefSeq" id="WP_141785747.1">
    <property type="nucleotide sequence ID" value="NZ_BAAAIK010000001.1"/>
</dbReference>
<gene>
    <name evidence="2" type="ORF">FB467_2957</name>
</gene>
<dbReference type="SUPFAM" id="SSF51735">
    <property type="entry name" value="NAD(P)-binding Rossmann-fold domains"/>
    <property type="match status" value="1"/>
</dbReference>
<reference evidence="2 3" key="1">
    <citation type="submission" date="2019-06" db="EMBL/GenBank/DDBJ databases">
        <title>Sequencing the genomes of 1000 actinobacteria strains.</title>
        <authorList>
            <person name="Klenk H.-P."/>
        </authorList>
    </citation>
    <scope>NUCLEOTIDE SEQUENCE [LARGE SCALE GENOMIC DNA]</scope>
    <source>
        <strain evidence="2 3">DSM 12335</strain>
    </source>
</reference>
<proteinExistence type="predicted"/>
<evidence type="ECO:0000313" key="2">
    <source>
        <dbReference type="EMBL" id="TQL51794.1"/>
    </source>
</evidence>
<name>A0A542YV07_9MICO</name>
<feature type="domain" description="Oxidoreductase DRL-like catalytic" evidence="1">
    <location>
        <begin position="156"/>
        <end position="348"/>
    </location>
</feature>
<dbReference type="Gene3D" id="3.40.50.720">
    <property type="entry name" value="NAD(P)-binding Rossmann-like Domain"/>
    <property type="match status" value="1"/>
</dbReference>
<organism evidence="2 3">
    <name type="scientific">Ornithinicoccus hortensis</name>
    <dbReference type="NCBI Taxonomy" id="82346"/>
    <lineage>
        <taxon>Bacteria</taxon>
        <taxon>Bacillati</taxon>
        <taxon>Actinomycetota</taxon>
        <taxon>Actinomycetes</taxon>
        <taxon>Micrococcales</taxon>
        <taxon>Intrasporangiaceae</taxon>
        <taxon>Ornithinicoccus</taxon>
    </lineage>
</organism>
<evidence type="ECO:0000259" key="1">
    <source>
        <dbReference type="Pfam" id="PF21135"/>
    </source>
</evidence>
<dbReference type="EMBL" id="VFOP01000001">
    <property type="protein sequence ID" value="TQL51794.1"/>
    <property type="molecule type" value="Genomic_DNA"/>
</dbReference>
<dbReference type="InterPro" id="IPR048423">
    <property type="entry name" value="DRL_cat"/>
</dbReference>
<dbReference type="AlphaFoldDB" id="A0A542YV07"/>
<dbReference type="Pfam" id="PF21135">
    <property type="entry name" value="DRL_cat"/>
    <property type="match status" value="1"/>
</dbReference>
<comment type="caution">
    <text evidence="2">The sequence shown here is derived from an EMBL/GenBank/DDBJ whole genome shotgun (WGS) entry which is preliminary data.</text>
</comment>
<dbReference type="PANTHER" id="PTHR37850:SF3">
    <property type="entry name" value="BLR7815 PROTEIN"/>
    <property type="match status" value="1"/>
</dbReference>
<sequence length="450" mass="47174">MALLPSPERDRTPICLALTGANGQYGRTLVAQLAATPEIRPAVLVDPDVEGVRAMLTDLGFAADRVGVGDTAEEADRLVAEGRTALVRDQDALPWDRLDVLVEASGKVGPGCAYAAGAIGHGAHVVMVSKEVDTVAGPALFARAASAGLSYLPADGDQPANLLRLLAWVSAVGLDVVAVGKAGEYELFYDPEAGTITQAEETIPAPDFAGLVTLGDDVAGTIAARAEQVAALKRAAAADSCEMTVVAQRTGLGADVEELRYPVVRIDELADVYALRDHGGLIEHDGVVDVCTSLRLPGEASFAGGVFAVVRTGDPVTWELMRDKGHVVSADGRYACIYWPYHYMGVETPLTVHAAVDRAPAPAPRSTVLLAGRTVRDLSAGTELQVAGHYHEIEGVTTAIVPNAPGVLPFYLLDRTRLARDVPAGTLLAPEDVAGVDQTAYDLFTEGLSR</sequence>
<evidence type="ECO:0000313" key="3">
    <source>
        <dbReference type="Proteomes" id="UP000319516"/>
    </source>
</evidence>
<dbReference type="PANTHER" id="PTHR37850">
    <property type="entry name" value="STRU PROTEIN"/>
    <property type="match status" value="1"/>
</dbReference>